<gene>
    <name evidence="2" type="ORF">TCIL3000_2_1100</name>
</gene>
<protein>
    <submittedName>
        <fullName evidence="2">Putative esterase</fullName>
    </submittedName>
</protein>
<dbReference type="Pfam" id="PF13472">
    <property type="entry name" value="Lipase_GDSL_2"/>
    <property type="match status" value="1"/>
</dbReference>
<dbReference type="SUPFAM" id="SSF52266">
    <property type="entry name" value="SGNH hydrolase"/>
    <property type="match status" value="1"/>
</dbReference>
<dbReference type="CDD" id="cd01838">
    <property type="entry name" value="Isoamyl_acetate_hydrolase_like"/>
    <property type="match status" value="1"/>
</dbReference>
<dbReference type="InterPro" id="IPR045136">
    <property type="entry name" value="Iah1-like"/>
</dbReference>
<sequence>MQQILLLGDSLTEQGFSSGWVSRLSDAYVRRADVLNRGLSGYNTRWLLSVLRSDESRHHLFPEHVTRPLFVTILIGTNDCSLGGQGVPLQEFKGNLRILLDIVRKRLSPIGGIFLMTPPPINGKEWNKWLQDNGIDPATGQTPDNVLRYRDAVAQIGLMESKEFKDVTVIDLHDVFLGPNAEAKGGEEGPWCKYFSDGLHFNEDGGKLVYDALMSAIRRSACADCIAPENITPSLPDFMVLMKG</sequence>
<evidence type="ECO:0000313" key="2">
    <source>
        <dbReference type="EMBL" id="CCC89532.1"/>
    </source>
</evidence>
<dbReference type="EMBL" id="HE575315">
    <property type="protein sequence ID" value="CCC89532.1"/>
    <property type="molecule type" value="Genomic_DNA"/>
</dbReference>
<accession>G0UJH9</accession>
<dbReference type="PANTHER" id="PTHR14209">
    <property type="entry name" value="ISOAMYL ACETATE-HYDROLYZING ESTERASE 1"/>
    <property type="match status" value="1"/>
</dbReference>
<proteinExistence type="predicted"/>
<dbReference type="Gene3D" id="3.40.50.1110">
    <property type="entry name" value="SGNH hydrolase"/>
    <property type="match status" value="1"/>
</dbReference>
<dbReference type="PANTHER" id="PTHR14209:SF19">
    <property type="entry name" value="ISOAMYL ACETATE-HYDROLYZING ESTERASE 1 HOMOLOG"/>
    <property type="match status" value="1"/>
</dbReference>
<dbReference type="VEuPathDB" id="TriTrypDB:TcIL3000_2_1100"/>
<dbReference type="InterPro" id="IPR013830">
    <property type="entry name" value="SGNH_hydro"/>
</dbReference>
<organism evidence="2">
    <name type="scientific">Trypanosoma congolense (strain IL3000)</name>
    <dbReference type="NCBI Taxonomy" id="1068625"/>
    <lineage>
        <taxon>Eukaryota</taxon>
        <taxon>Discoba</taxon>
        <taxon>Euglenozoa</taxon>
        <taxon>Kinetoplastea</taxon>
        <taxon>Metakinetoplastina</taxon>
        <taxon>Trypanosomatida</taxon>
        <taxon>Trypanosomatidae</taxon>
        <taxon>Trypanosoma</taxon>
        <taxon>Nannomonas</taxon>
    </lineage>
</organism>
<dbReference type="InterPro" id="IPR036514">
    <property type="entry name" value="SGNH_hydro_sf"/>
</dbReference>
<dbReference type="AlphaFoldDB" id="G0UJH9"/>
<name>G0UJH9_TRYCI</name>
<evidence type="ECO:0000259" key="1">
    <source>
        <dbReference type="Pfam" id="PF13472"/>
    </source>
</evidence>
<reference evidence="2" key="1">
    <citation type="journal article" date="2012" name="Proc. Natl. Acad. Sci. U.S.A.">
        <title>Antigenic diversity is generated by distinct evolutionary mechanisms in African trypanosome species.</title>
        <authorList>
            <person name="Jackson A.P."/>
            <person name="Berry A."/>
            <person name="Aslett M."/>
            <person name="Allison H.C."/>
            <person name="Burton P."/>
            <person name="Vavrova-Anderson J."/>
            <person name="Brown R."/>
            <person name="Browne H."/>
            <person name="Corton N."/>
            <person name="Hauser H."/>
            <person name="Gamble J."/>
            <person name="Gilderthorp R."/>
            <person name="Marcello L."/>
            <person name="McQuillan J."/>
            <person name="Otto T.D."/>
            <person name="Quail M.A."/>
            <person name="Sanders M.J."/>
            <person name="van Tonder A."/>
            <person name="Ginger M.L."/>
            <person name="Field M.C."/>
            <person name="Barry J.D."/>
            <person name="Hertz-Fowler C."/>
            <person name="Berriman M."/>
        </authorList>
    </citation>
    <scope>NUCLEOTIDE SEQUENCE</scope>
    <source>
        <strain evidence="2">IL3000</strain>
    </source>
</reference>
<feature type="domain" description="SGNH hydrolase-type esterase" evidence="1">
    <location>
        <begin position="6"/>
        <end position="205"/>
    </location>
</feature>